<organism evidence="1 2">
    <name type="scientific">Canavalia gladiata</name>
    <name type="common">Sword bean</name>
    <name type="synonym">Dolichos gladiatus</name>
    <dbReference type="NCBI Taxonomy" id="3824"/>
    <lineage>
        <taxon>Eukaryota</taxon>
        <taxon>Viridiplantae</taxon>
        <taxon>Streptophyta</taxon>
        <taxon>Embryophyta</taxon>
        <taxon>Tracheophyta</taxon>
        <taxon>Spermatophyta</taxon>
        <taxon>Magnoliopsida</taxon>
        <taxon>eudicotyledons</taxon>
        <taxon>Gunneridae</taxon>
        <taxon>Pentapetalae</taxon>
        <taxon>rosids</taxon>
        <taxon>fabids</taxon>
        <taxon>Fabales</taxon>
        <taxon>Fabaceae</taxon>
        <taxon>Papilionoideae</taxon>
        <taxon>50 kb inversion clade</taxon>
        <taxon>NPAAA clade</taxon>
        <taxon>indigoferoid/millettioid clade</taxon>
        <taxon>Phaseoleae</taxon>
        <taxon>Canavalia</taxon>
    </lineage>
</organism>
<dbReference type="Proteomes" id="UP001367508">
    <property type="component" value="Unassembled WGS sequence"/>
</dbReference>
<gene>
    <name evidence="1" type="ORF">VNO77_44170</name>
</gene>
<reference evidence="1 2" key="1">
    <citation type="submission" date="2024-01" db="EMBL/GenBank/DDBJ databases">
        <title>The genomes of 5 underutilized Papilionoideae crops provide insights into root nodulation and disease resistanc.</title>
        <authorList>
            <person name="Jiang F."/>
        </authorList>
    </citation>
    <scope>NUCLEOTIDE SEQUENCE [LARGE SCALE GENOMIC DNA]</scope>
    <source>
        <strain evidence="1">LVBAO_FW01</strain>
        <tissue evidence="1">Leaves</tissue>
    </source>
</reference>
<evidence type="ECO:0000313" key="1">
    <source>
        <dbReference type="EMBL" id="KAK7306244.1"/>
    </source>
</evidence>
<accession>A0AAN9PQ47</accession>
<protein>
    <submittedName>
        <fullName evidence="1">Uncharacterized protein</fullName>
    </submittedName>
</protein>
<name>A0AAN9PQ47_CANGL</name>
<sequence>MRAAPLASGPRSSAGCSFCFPSRLEGQGLKLVAAQEAVTPPKLSRVGEAKERTNLRKTPLPSCLLVLFSFSCFEREIPPANAKFPLVLLYL</sequence>
<evidence type="ECO:0000313" key="2">
    <source>
        <dbReference type="Proteomes" id="UP001367508"/>
    </source>
</evidence>
<dbReference type="AlphaFoldDB" id="A0AAN9PQ47"/>
<keyword evidence="2" id="KW-1185">Reference proteome</keyword>
<proteinExistence type="predicted"/>
<dbReference type="EMBL" id="JAYMYQ010000011">
    <property type="protein sequence ID" value="KAK7306244.1"/>
    <property type="molecule type" value="Genomic_DNA"/>
</dbReference>
<comment type="caution">
    <text evidence="1">The sequence shown here is derived from an EMBL/GenBank/DDBJ whole genome shotgun (WGS) entry which is preliminary data.</text>
</comment>